<feature type="domain" description="Peptidase M20 dimerisation" evidence="4">
    <location>
        <begin position="183"/>
        <end position="279"/>
    </location>
</feature>
<evidence type="ECO:0000313" key="6">
    <source>
        <dbReference type="Proteomes" id="UP000198327"/>
    </source>
</evidence>
<dbReference type="SUPFAM" id="SSF55031">
    <property type="entry name" value="Bacterial exopeptidase dimerisation domain"/>
    <property type="match status" value="1"/>
</dbReference>
<gene>
    <name evidence="5" type="ORF">SAMN05421642_104205</name>
</gene>
<dbReference type="InterPro" id="IPR002933">
    <property type="entry name" value="Peptidase_M20"/>
</dbReference>
<dbReference type="Pfam" id="PF07687">
    <property type="entry name" value="M20_dimer"/>
    <property type="match status" value="1"/>
</dbReference>
<sequence>MTTLAAVRTSPLRALYEDFHKYPEVAFEEHRTTATIAALLRERGLEVTTSETVTGVVGTLRNGDGPVVALRADIDALPIAEQTGVAYASETDAMHACGHDVHITSLIGTIDRLIAERATWSGTVVAIFQPAEEVGSGARAQIASGIFADHPAPDVVLGQHASGAVAPGTVGSRPAVLQAAADTWKVTLRGDGGHAAGPHKTVDLIVLAAAIVLRLQTIVSREVPPNETAVVSVGTIHAGTVSNILPDELTFTVNARSFTEEVRSLIEEAVKRIVNAEARASGLQAEPEFEHIVRFPLNVNDIATYEVVRSALEGEFGAENFTVVEPVTGSEDFGEFGTSFGVPSVYWYFGTGLAEEVADRTPAPNGHSPWYAPNPDVAIETGVRALTAVALRALAGVVQPARLR</sequence>
<evidence type="ECO:0000256" key="3">
    <source>
        <dbReference type="SAM" id="Coils"/>
    </source>
</evidence>
<keyword evidence="6" id="KW-1185">Reference proteome</keyword>
<keyword evidence="3" id="KW-0175">Coiled coil</keyword>
<comment type="cofactor">
    <cofactor evidence="2">
        <name>Mn(2+)</name>
        <dbReference type="ChEBI" id="CHEBI:29035"/>
    </cofactor>
    <text evidence="2">The Mn(2+) ion enhances activity.</text>
</comment>
<dbReference type="Proteomes" id="UP000198327">
    <property type="component" value="Unassembled WGS sequence"/>
</dbReference>
<feature type="binding site" evidence="2">
    <location>
        <position position="133"/>
    </location>
    <ligand>
        <name>Mn(2+)</name>
        <dbReference type="ChEBI" id="CHEBI:29035"/>
        <label>2</label>
    </ligand>
</feature>
<dbReference type="InterPro" id="IPR036264">
    <property type="entry name" value="Bact_exopeptidase_dim_dom"/>
</dbReference>
<evidence type="ECO:0000256" key="2">
    <source>
        <dbReference type="PIRSR" id="PIRSR005962-1"/>
    </source>
</evidence>
<dbReference type="GO" id="GO:0046872">
    <property type="term" value="F:metal ion binding"/>
    <property type="evidence" value="ECO:0007669"/>
    <property type="project" value="UniProtKB-KW"/>
</dbReference>
<feature type="binding site" evidence="2">
    <location>
        <position position="367"/>
    </location>
    <ligand>
        <name>Mn(2+)</name>
        <dbReference type="ChEBI" id="CHEBI:29035"/>
        <label>2</label>
    </ligand>
</feature>
<reference evidence="6" key="1">
    <citation type="submission" date="2017-06" db="EMBL/GenBank/DDBJ databases">
        <authorList>
            <person name="Varghese N."/>
            <person name="Submissions S."/>
        </authorList>
    </citation>
    <scope>NUCLEOTIDE SEQUENCE [LARGE SCALE GENOMIC DNA]</scope>
    <source>
        <strain evidence="6">JCM 23211</strain>
    </source>
</reference>
<dbReference type="RefSeq" id="WP_089245130.1">
    <property type="nucleotide sequence ID" value="NZ_FZOW01000004.1"/>
</dbReference>
<dbReference type="InterPro" id="IPR011650">
    <property type="entry name" value="Peptidase_M20_dimer"/>
</dbReference>
<dbReference type="PANTHER" id="PTHR11014:SF63">
    <property type="entry name" value="METALLOPEPTIDASE, PUTATIVE (AFU_ORTHOLOGUE AFUA_6G09600)-RELATED"/>
    <property type="match status" value="1"/>
</dbReference>
<feature type="binding site" evidence="2">
    <location>
        <position position="97"/>
    </location>
    <ligand>
        <name>Mn(2+)</name>
        <dbReference type="ChEBI" id="CHEBI:29035"/>
        <label>2</label>
    </ligand>
</feature>
<proteinExistence type="predicted"/>
<dbReference type="Pfam" id="PF01546">
    <property type="entry name" value="Peptidase_M20"/>
    <property type="match status" value="1"/>
</dbReference>
<evidence type="ECO:0000313" key="5">
    <source>
        <dbReference type="EMBL" id="SNS67620.1"/>
    </source>
</evidence>
<feature type="binding site" evidence="2">
    <location>
        <position position="99"/>
    </location>
    <ligand>
        <name>Mn(2+)</name>
        <dbReference type="ChEBI" id="CHEBI:29035"/>
        <label>2</label>
    </ligand>
</feature>
<dbReference type="GO" id="GO:0019877">
    <property type="term" value="P:diaminopimelate biosynthetic process"/>
    <property type="evidence" value="ECO:0007669"/>
    <property type="project" value="UniProtKB-ARBA"/>
</dbReference>
<keyword evidence="2" id="KW-0479">Metal-binding</keyword>
<dbReference type="Gene3D" id="3.40.630.10">
    <property type="entry name" value="Zn peptidases"/>
    <property type="match status" value="1"/>
</dbReference>
<dbReference type="GO" id="GO:0050118">
    <property type="term" value="F:N-acetyldiaminopimelate deacetylase activity"/>
    <property type="evidence" value="ECO:0007669"/>
    <property type="project" value="UniProtKB-ARBA"/>
</dbReference>
<dbReference type="PIRSF" id="PIRSF005962">
    <property type="entry name" value="Pept_M20D_amidohydro"/>
    <property type="match status" value="1"/>
</dbReference>
<name>A0A239GEP7_9NOCA</name>
<protein>
    <submittedName>
        <fullName evidence="5">Hippurate hydrolase</fullName>
    </submittedName>
</protein>
<dbReference type="InterPro" id="IPR017439">
    <property type="entry name" value="Amidohydrolase"/>
</dbReference>
<evidence type="ECO:0000256" key="1">
    <source>
        <dbReference type="ARBA" id="ARBA00022801"/>
    </source>
</evidence>
<feature type="coiled-coil region" evidence="3">
    <location>
        <begin position="259"/>
        <end position="286"/>
    </location>
</feature>
<feature type="binding site" evidence="2">
    <location>
        <position position="160"/>
    </location>
    <ligand>
        <name>Mn(2+)</name>
        <dbReference type="ChEBI" id="CHEBI:29035"/>
        <label>2</label>
    </ligand>
</feature>
<evidence type="ECO:0000259" key="4">
    <source>
        <dbReference type="Pfam" id="PF07687"/>
    </source>
</evidence>
<dbReference type="OrthoDB" id="9777385at2"/>
<dbReference type="AlphaFoldDB" id="A0A239GEP7"/>
<dbReference type="EMBL" id="FZOW01000004">
    <property type="protein sequence ID" value="SNS67620.1"/>
    <property type="molecule type" value="Genomic_DNA"/>
</dbReference>
<dbReference type="Gene3D" id="3.30.70.360">
    <property type="match status" value="1"/>
</dbReference>
<organism evidence="5 6">
    <name type="scientific">Rhodococcoides kyotonense</name>
    <dbReference type="NCBI Taxonomy" id="398843"/>
    <lineage>
        <taxon>Bacteria</taxon>
        <taxon>Bacillati</taxon>
        <taxon>Actinomycetota</taxon>
        <taxon>Actinomycetes</taxon>
        <taxon>Mycobacteriales</taxon>
        <taxon>Nocardiaceae</taxon>
        <taxon>Rhodococcoides</taxon>
    </lineage>
</organism>
<keyword evidence="1 5" id="KW-0378">Hydrolase</keyword>
<keyword evidence="2" id="KW-0464">Manganese</keyword>
<dbReference type="NCBIfam" id="TIGR01891">
    <property type="entry name" value="amidohydrolases"/>
    <property type="match status" value="1"/>
</dbReference>
<dbReference type="PANTHER" id="PTHR11014">
    <property type="entry name" value="PEPTIDASE M20 FAMILY MEMBER"/>
    <property type="match status" value="1"/>
</dbReference>
<dbReference type="FunFam" id="3.30.70.360:FF:000001">
    <property type="entry name" value="N-acetyldiaminopimelate deacetylase"/>
    <property type="match status" value="1"/>
</dbReference>
<dbReference type="SUPFAM" id="SSF53187">
    <property type="entry name" value="Zn-dependent exopeptidases"/>
    <property type="match status" value="1"/>
</dbReference>
<accession>A0A239GEP7</accession>